<evidence type="ECO:0000256" key="11">
    <source>
        <dbReference type="SAM" id="MobiDB-lite"/>
    </source>
</evidence>
<evidence type="ECO:0000256" key="13">
    <source>
        <dbReference type="SAM" id="SignalP"/>
    </source>
</evidence>
<dbReference type="Pfam" id="PF08357">
    <property type="entry name" value="SEFIR"/>
    <property type="match status" value="1"/>
</dbReference>
<gene>
    <name evidence="16" type="primary">wu:fl23c11</name>
</gene>
<feature type="region of interest" description="Disordered" evidence="11">
    <location>
        <begin position="530"/>
        <end position="553"/>
    </location>
</feature>
<evidence type="ECO:0000256" key="1">
    <source>
        <dbReference type="ARBA" id="ARBA00004162"/>
    </source>
</evidence>
<sequence>MQWFGSFCYLLSMFLHLSAGVLETIESDENHQLTCGQGLTHCVLSEGQCEDNDHVSVTSLGAHALLCRSGEEPFHPCLRIHINISIRGVDDAWSVSGDTNNEESTEETEETGESGDEVSSSHSGTCVQVSYQSPSFGGQISPSFIVSRTGQRGLLIQTWLSVLVKLRESDFGDTVVVYTSSTLIHNFSARLQLPSLEGCSLNQDVTRCKVPSLQSVIDWNMGVAKLQLDDSDKATGRRFQACKRLDREGGCRKLEWDGQEAFEISLSSVAPCLCFQVWWENGLRKEYCPFINNKDLLRTTNLSISVMEAQTNDGMIDSGRTALVWNITAPCRLEAELWLCMKGAEPDSDCQEISNERQFKNGHWYLNGEFIGVERHPSLCVQIKVKSMDAHLGPVCPFKVPRSRWSSPVLICLLLVCLSVVGVYVIHGTLKRWAFRWLNVEDIKSAIGGGHVILLYPPDADSSLAELVCRLGSVLSALGFSVSLDLWSQSELSILGPVPWLHSRLDRMQRQGGKVILVLTQAAWVRAEEWSHSGGEKGERRNEEDEEKKTERGSFASPYSDVFSASLSCILADYLQGRAGERFVLAQFEAQPAGRPQGDPLPELFRGLPLYSLPSQSLRFLTELVQGAPRLGPSGAKGRRMRAGGLRAASRALAAALRGLTGATGMCRLAGLPQDCVGLRMEDTWESVPLHPEQNTPPCSPDTASRAGTVDWV</sequence>
<evidence type="ECO:0000313" key="16">
    <source>
        <dbReference type="RefSeq" id="XP_030640911.1"/>
    </source>
</evidence>
<dbReference type="GO" id="GO:0006954">
    <property type="term" value="P:inflammatory response"/>
    <property type="evidence" value="ECO:0007669"/>
    <property type="project" value="UniProtKB-KW"/>
</dbReference>
<protein>
    <submittedName>
        <fullName evidence="16">Interleukin-17 receptor C</fullName>
    </submittedName>
</protein>
<feature type="chain" id="PRO_5026764133" evidence="13">
    <location>
        <begin position="21"/>
        <end position="713"/>
    </location>
</feature>
<feature type="signal peptide" evidence="13">
    <location>
        <begin position="1"/>
        <end position="20"/>
    </location>
</feature>
<dbReference type="InterPro" id="IPR013568">
    <property type="entry name" value="SEFIR_dom"/>
</dbReference>
<evidence type="ECO:0000313" key="15">
    <source>
        <dbReference type="Proteomes" id="UP000504632"/>
    </source>
</evidence>
<dbReference type="Gene3D" id="3.40.50.11530">
    <property type="match status" value="1"/>
</dbReference>
<feature type="domain" description="SEFIR" evidence="14">
    <location>
        <begin position="449"/>
        <end position="622"/>
    </location>
</feature>
<feature type="compositionally biased region" description="Basic and acidic residues" evidence="11">
    <location>
        <begin position="530"/>
        <end position="552"/>
    </location>
</feature>
<reference evidence="16" key="1">
    <citation type="submission" date="2025-08" db="UniProtKB">
        <authorList>
            <consortium name="RefSeq"/>
        </authorList>
    </citation>
    <scope>IDENTIFICATION</scope>
</reference>
<dbReference type="AlphaFoldDB" id="A0A6J2WC50"/>
<evidence type="ECO:0000256" key="4">
    <source>
        <dbReference type="ARBA" id="ARBA00022692"/>
    </source>
</evidence>
<dbReference type="GeneID" id="115821267"/>
<keyword evidence="8 16" id="KW-0675">Receptor</keyword>
<evidence type="ECO:0000256" key="8">
    <source>
        <dbReference type="ARBA" id="ARBA00023170"/>
    </source>
</evidence>
<evidence type="ECO:0000256" key="2">
    <source>
        <dbReference type="ARBA" id="ARBA00004479"/>
    </source>
</evidence>
<evidence type="ECO:0000256" key="12">
    <source>
        <dbReference type="SAM" id="Phobius"/>
    </source>
</evidence>
<dbReference type="InterPro" id="IPR027841">
    <property type="entry name" value="IL-17_rcpt_C/E_N"/>
</dbReference>
<dbReference type="PROSITE" id="PS51534">
    <property type="entry name" value="SEFIR"/>
    <property type="match status" value="1"/>
</dbReference>
<keyword evidence="15" id="KW-1185">Reference proteome</keyword>
<keyword evidence="5 13" id="KW-0732">Signal</keyword>
<dbReference type="InParanoid" id="A0A6J2WC50"/>
<keyword evidence="3" id="KW-1003">Cell membrane</keyword>
<feature type="region of interest" description="Disordered" evidence="11">
    <location>
        <begin position="95"/>
        <end position="122"/>
    </location>
</feature>
<feature type="transmembrane region" description="Helical" evidence="12">
    <location>
        <begin position="405"/>
        <end position="426"/>
    </location>
</feature>
<dbReference type="RefSeq" id="XP_030640911.1">
    <property type="nucleotide sequence ID" value="XM_030785051.1"/>
</dbReference>
<evidence type="ECO:0000256" key="7">
    <source>
        <dbReference type="ARBA" id="ARBA00023136"/>
    </source>
</evidence>
<evidence type="ECO:0000256" key="3">
    <source>
        <dbReference type="ARBA" id="ARBA00022475"/>
    </source>
</evidence>
<evidence type="ECO:0000256" key="6">
    <source>
        <dbReference type="ARBA" id="ARBA00022989"/>
    </source>
</evidence>
<dbReference type="PANTHER" id="PTHR15583">
    <property type="entry name" value="INTERLEUKIN-17 RECEPTOR"/>
    <property type="match status" value="1"/>
</dbReference>
<evidence type="ECO:0000256" key="10">
    <source>
        <dbReference type="ARBA" id="ARBA00023198"/>
    </source>
</evidence>
<keyword evidence="6 12" id="KW-1133">Transmembrane helix</keyword>
<evidence type="ECO:0000256" key="5">
    <source>
        <dbReference type="ARBA" id="ARBA00022729"/>
    </source>
</evidence>
<dbReference type="Proteomes" id="UP000504632">
    <property type="component" value="Chromosome 9"/>
</dbReference>
<dbReference type="Pfam" id="PF15037">
    <property type="entry name" value="IL17_R_N"/>
    <property type="match status" value="1"/>
</dbReference>
<evidence type="ECO:0000256" key="9">
    <source>
        <dbReference type="ARBA" id="ARBA00023180"/>
    </source>
</evidence>
<keyword evidence="10" id="KW-0395">Inflammatory response</keyword>
<dbReference type="PANTHER" id="PTHR15583:SF12">
    <property type="entry name" value="INTERLEUKIN-17 RECEPTOR C"/>
    <property type="match status" value="1"/>
</dbReference>
<name>A0A6J2WC50_CHACN</name>
<accession>A0A6J2WC50</accession>
<dbReference type="GO" id="GO:0005886">
    <property type="term" value="C:plasma membrane"/>
    <property type="evidence" value="ECO:0007669"/>
    <property type="project" value="UniProtKB-SubCell"/>
</dbReference>
<keyword evidence="9" id="KW-0325">Glycoprotein</keyword>
<keyword evidence="4 12" id="KW-0812">Transmembrane</keyword>
<organism evidence="15 16">
    <name type="scientific">Chanos chanos</name>
    <name type="common">Milkfish</name>
    <name type="synonym">Mugil chanos</name>
    <dbReference type="NCBI Taxonomy" id="29144"/>
    <lineage>
        <taxon>Eukaryota</taxon>
        <taxon>Metazoa</taxon>
        <taxon>Chordata</taxon>
        <taxon>Craniata</taxon>
        <taxon>Vertebrata</taxon>
        <taxon>Euteleostomi</taxon>
        <taxon>Actinopterygii</taxon>
        <taxon>Neopterygii</taxon>
        <taxon>Teleostei</taxon>
        <taxon>Ostariophysi</taxon>
        <taxon>Gonorynchiformes</taxon>
        <taxon>Chanidae</taxon>
        <taxon>Chanos</taxon>
    </lineage>
</organism>
<evidence type="ECO:0000259" key="14">
    <source>
        <dbReference type="PROSITE" id="PS51534"/>
    </source>
</evidence>
<feature type="region of interest" description="Disordered" evidence="11">
    <location>
        <begin position="688"/>
        <end position="713"/>
    </location>
</feature>
<comment type="subcellular location">
    <subcellularLocation>
        <location evidence="1">Cell membrane</location>
        <topology evidence="1">Single-pass membrane protein</topology>
    </subcellularLocation>
    <subcellularLocation>
        <location evidence="2">Membrane</location>
        <topology evidence="2">Single-pass type I membrane protein</topology>
    </subcellularLocation>
</comment>
<proteinExistence type="predicted"/>
<dbReference type="InterPro" id="IPR039465">
    <property type="entry name" value="IL-17_rcpt-like"/>
</dbReference>
<dbReference type="GO" id="GO:0030368">
    <property type="term" value="F:interleukin-17 receptor activity"/>
    <property type="evidence" value="ECO:0007669"/>
    <property type="project" value="InterPro"/>
</dbReference>
<dbReference type="OrthoDB" id="9949622at2759"/>
<keyword evidence="7 12" id="KW-0472">Membrane</keyword>
<feature type="compositionally biased region" description="Acidic residues" evidence="11">
    <location>
        <begin position="100"/>
        <end position="116"/>
    </location>
</feature>